<proteinExistence type="predicted"/>
<reference evidence="1" key="1">
    <citation type="submission" date="2014-11" db="EMBL/GenBank/DDBJ databases">
        <authorList>
            <person name="Amaro Gonzalez C."/>
        </authorList>
    </citation>
    <scope>NUCLEOTIDE SEQUENCE</scope>
</reference>
<evidence type="ECO:0000313" key="1">
    <source>
        <dbReference type="EMBL" id="JAH23542.1"/>
    </source>
</evidence>
<reference evidence="1" key="2">
    <citation type="journal article" date="2015" name="Fish Shellfish Immunol.">
        <title>Early steps in the European eel (Anguilla anguilla)-Vibrio vulnificus interaction in the gills: Role of the RtxA13 toxin.</title>
        <authorList>
            <person name="Callol A."/>
            <person name="Pajuelo D."/>
            <person name="Ebbesson L."/>
            <person name="Teles M."/>
            <person name="MacKenzie S."/>
            <person name="Amaro C."/>
        </authorList>
    </citation>
    <scope>NUCLEOTIDE SEQUENCE</scope>
</reference>
<accession>A0A0E9R448</accession>
<sequence length="19" mass="2179">MFLTLELCMQPLPLCSDSH</sequence>
<dbReference type="AlphaFoldDB" id="A0A0E9R448"/>
<protein>
    <submittedName>
        <fullName evidence="1">Uncharacterized protein</fullName>
    </submittedName>
</protein>
<organism evidence="1">
    <name type="scientific">Anguilla anguilla</name>
    <name type="common">European freshwater eel</name>
    <name type="synonym">Muraena anguilla</name>
    <dbReference type="NCBI Taxonomy" id="7936"/>
    <lineage>
        <taxon>Eukaryota</taxon>
        <taxon>Metazoa</taxon>
        <taxon>Chordata</taxon>
        <taxon>Craniata</taxon>
        <taxon>Vertebrata</taxon>
        <taxon>Euteleostomi</taxon>
        <taxon>Actinopterygii</taxon>
        <taxon>Neopterygii</taxon>
        <taxon>Teleostei</taxon>
        <taxon>Anguilliformes</taxon>
        <taxon>Anguillidae</taxon>
        <taxon>Anguilla</taxon>
    </lineage>
</organism>
<name>A0A0E9R448_ANGAN</name>
<dbReference type="EMBL" id="GBXM01085035">
    <property type="protein sequence ID" value="JAH23542.1"/>
    <property type="molecule type" value="Transcribed_RNA"/>
</dbReference>